<evidence type="ECO:0000256" key="1">
    <source>
        <dbReference type="SAM" id="Phobius"/>
    </source>
</evidence>
<reference evidence="2" key="1">
    <citation type="submission" date="2019-08" db="EMBL/GenBank/DDBJ databases">
        <authorList>
            <person name="Kucharzyk K."/>
            <person name="Murdoch R.W."/>
            <person name="Higgins S."/>
            <person name="Loffler F."/>
        </authorList>
    </citation>
    <scope>NUCLEOTIDE SEQUENCE</scope>
</reference>
<sequence length="74" mass="8359">MKQPMKSRNIFSMKRIIIGLLVIEKIRSFSESPTFSIVKIQEKEDDAPNMNSTIAVVTMVSTIILGKSFILMVL</sequence>
<proteinExistence type="predicted"/>
<protein>
    <submittedName>
        <fullName evidence="2">Uncharacterized protein</fullName>
    </submittedName>
</protein>
<dbReference type="EMBL" id="VSSQ01136940">
    <property type="protein sequence ID" value="MPN60970.1"/>
    <property type="molecule type" value="Genomic_DNA"/>
</dbReference>
<accession>A0A645JD26</accession>
<keyword evidence="1" id="KW-0812">Transmembrane</keyword>
<keyword evidence="1" id="KW-1133">Transmembrane helix</keyword>
<name>A0A645JD26_9ZZZZ</name>
<keyword evidence="1" id="KW-0472">Membrane</keyword>
<evidence type="ECO:0000313" key="2">
    <source>
        <dbReference type="EMBL" id="MPN60970.1"/>
    </source>
</evidence>
<comment type="caution">
    <text evidence="2">The sequence shown here is derived from an EMBL/GenBank/DDBJ whole genome shotgun (WGS) entry which is preliminary data.</text>
</comment>
<gene>
    <name evidence="2" type="ORF">SDC9_208703</name>
</gene>
<organism evidence="2">
    <name type="scientific">bioreactor metagenome</name>
    <dbReference type="NCBI Taxonomy" id="1076179"/>
    <lineage>
        <taxon>unclassified sequences</taxon>
        <taxon>metagenomes</taxon>
        <taxon>ecological metagenomes</taxon>
    </lineage>
</organism>
<dbReference type="AlphaFoldDB" id="A0A645JD26"/>
<feature type="transmembrane region" description="Helical" evidence="1">
    <location>
        <begin position="52"/>
        <end position="73"/>
    </location>
</feature>